<accession>A0ABS4YTS5</accession>
<organism evidence="5 6">
    <name type="scientific">Arthrobacter stackebrandtii</name>
    <dbReference type="NCBI Taxonomy" id="272161"/>
    <lineage>
        <taxon>Bacteria</taxon>
        <taxon>Bacillati</taxon>
        <taxon>Actinomycetota</taxon>
        <taxon>Actinomycetes</taxon>
        <taxon>Micrococcales</taxon>
        <taxon>Micrococcaceae</taxon>
        <taxon>Arthrobacter</taxon>
    </lineage>
</organism>
<evidence type="ECO:0000256" key="2">
    <source>
        <dbReference type="SAM" id="Phobius"/>
    </source>
</evidence>
<keyword evidence="2" id="KW-0812">Transmembrane</keyword>
<evidence type="ECO:0000256" key="3">
    <source>
        <dbReference type="SAM" id="SignalP"/>
    </source>
</evidence>
<feature type="compositionally biased region" description="Low complexity" evidence="1">
    <location>
        <begin position="191"/>
        <end position="208"/>
    </location>
</feature>
<keyword evidence="6" id="KW-1185">Reference proteome</keyword>
<dbReference type="EMBL" id="JAGIOI010000001">
    <property type="protein sequence ID" value="MBP2412159.1"/>
    <property type="molecule type" value="Genomic_DNA"/>
</dbReference>
<evidence type="ECO:0000313" key="5">
    <source>
        <dbReference type="EMBL" id="MBP2412159.1"/>
    </source>
</evidence>
<dbReference type="Gene3D" id="2.60.40.2230">
    <property type="entry name" value="Uncharacterised protein YcnI-like PF07987, DUF1775"/>
    <property type="match status" value="1"/>
</dbReference>
<dbReference type="InterPro" id="IPR012533">
    <property type="entry name" value="YcnI-copper_dom"/>
</dbReference>
<reference evidence="5 6" key="1">
    <citation type="submission" date="2021-03" db="EMBL/GenBank/DDBJ databases">
        <title>Sequencing the genomes of 1000 actinobacteria strains.</title>
        <authorList>
            <person name="Klenk H.-P."/>
        </authorList>
    </citation>
    <scope>NUCLEOTIDE SEQUENCE [LARGE SCALE GENOMIC DNA]</scope>
    <source>
        <strain evidence="5 6">DSM 16005</strain>
    </source>
</reference>
<dbReference type="Pfam" id="PF07987">
    <property type="entry name" value="DUF1775"/>
    <property type="match status" value="1"/>
</dbReference>
<dbReference type="RefSeq" id="WP_209677792.1">
    <property type="nucleotide sequence ID" value="NZ_JAGIOI010000001.1"/>
</dbReference>
<feature type="signal peptide" evidence="3">
    <location>
        <begin position="1"/>
        <end position="29"/>
    </location>
</feature>
<protein>
    <submittedName>
        <fullName evidence="5">Uncharacterized protein YcnI</fullName>
    </submittedName>
</protein>
<comment type="caution">
    <text evidence="5">The sequence shown here is derived from an EMBL/GenBank/DDBJ whole genome shotgun (WGS) entry which is preliminary data.</text>
</comment>
<sequence>MRFSRTLKSSAAVGTTAALMMLGLGAASAHVNATPSETAAGAYSLVTFSVAHGCDGSPTTSMTITLPQELTDATPTVNPNWTISTAMEKLDTPRTLANGSKVSERTKSITYTAKTPLADHQRDAFTLSVQLPETAGTTLNFPTLQSCEKGQTDWAQIPAAGADHDSVDAPAPSLTVTAAAAGDGHGGHGTGTNAAAGSGADASGTSDGGASWPAWLGLGAGLAGLALGAAAFVRSGRKA</sequence>
<keyword evidence="3" id="KW-0732">Signal</keyword>
<proteinExistence type="predicted"/>
<feature type="domain" description="YncI copper-binding" evidence="4">
    <location>
        <begin position="30"/>
        <end position="176"/>
    </location>
</feature>
<dbReference type="CDD" id="cd08545">
    <property type="entry name" value="YcnI_like"/>
    <property type="match status" value="1"/>
</dbReference>
<evidence type="ECO:0000259" key="4">
    <source>
        <dbReference type="Pfam" id="PF07987"/>
    </source>
</evidence>
<feature type="chain" id="PRO_5046346866" evidence="3">
    <location>
        <begin position="30"/>
        <end position="239"/>
    </location>
</feature>
<dbReference type="Proteomes" id="UP000711614">
    <property type="component" value="Unassembled WGS sequence"/>
</dbReference>
<feature type="transmembrane region" description="Helical" evidence="2">
    <location>
        <begin position="212"/>
        <end position="233"/>
    </location>
</feature>
<dbReference type="InterPro" id="IPR038507">
    <property type="entry name" value="YcnI-like_sf"/>
</dbReference>
<feature type="region of interest" description="Disordered" evidence="1">
    <location>
        <begin position="178"/>
        <end position="208"/>
    </location>
</feature>
<keyword evidence="2" id="KW-0472">Membrane</keyword>
<keyword evidence="2" id="KW-1133">Transmembrane helix</keyword>
<name>A0ABS4YTS5_9MICC</name>
<gene>
    <name evidence="5" type="ORF">JOF48_000958</name>
</gene>
<evidence type="ECO:0000313" key="6">
    <source>
        <dbReference type="Proteomes" id="UP000711614"/>
    </source>
</evidence>
<evidence type="ECO:0000256" key="1">
    <source>
        <dbReference type="SAM" id="MobiDB-lite"/>
    </source>
</evidence>